<dbReference type="PANTHER" id="PTHR12270:SF25">
    <property type="entry name" value="GLYCOSYLTRANSFERASE-LIKE PROTEIN LARGE"/>
    <property type="match status" value="1"/>
</dbReference>
<evidence type="ECO:0000313" key="10">
    <source>
        <dbReference type="Proteomes" id="UP000316759"/>
    </source>
</evidence>
<sequence>MALNLIHHYTIRFVKIRWLRKNLIMSVGICTLMLFSVLLFAWNWTVQLNENEDVSDLAESIQIFISVNGWRSIRQFIISMKSMLYYQNRVEAHNPQCILSLPNATIWPCPRDSKVKSDRPIQLYMLSYHSTKRILEEILRKWNLQRVRWQFYPMEEYQYLIDWIPNTHHAGIFALGKLLLPRILPKSVKKVISIDVDTLYNHDIAELWDHFQLFNERQVLGYAWEQQSESPTCNDEKIGDLPIFGMNGGVALMHLERMTELGWDKLWISVLEDLLSELGQLIEGEQQVIRTIIQKYPHIYYKLPCEWNVQFYSDVASECCHVIWPLRYPDQIDCWANDRNAHSVRPVKIVHFDSLWKPDEMNRSVYLPDVSTQIERRLTTEEIRNRFVQTFYGFADIPLHCFY</sequence>
<evidence type="ECO:0000256" key="5">
    <source>
        <dbReference type="ARBA" id="ARBA00023034"/>
    </source>
</evidence>
<dbReference type="GO" id="GO:0015020">
    <property type="term" value="F:glucuronosyltransferase activity"/>
    <property type="evidence" value="ECO:0007669"/>
    <property type="project" value="TreeGrafter"/>
</dbReference>
<evidence type="ECO:0000256" key="2">
    <source>
        <dbReference type="ARBA" id="ARBA00022692"/>
    </source>
</evidence>
<gene>
    <name evidence="9" type="ORF">FGIG_05376</name>
</gene>
<dbReference type="STRING" id="46835.A0A504YJ82"/>
<evidence type="ECO:0000256" key="7">
    <source>
        <dbReference type="ARBA" id="ARBA00023180"/>
    </source>
</evidence>
<keyword evidence="6 8" id="KW-0472">Membrane</keyword>
<keyword evidence="5" id="KW-0333">Golgi apparatus</keyword>
<dbReference type="GO" id="GO:0035269">
    <property type="term" value="P:protein O-linked glycosylation via mannose"/>
    <property type="evidence" value="ECO:0007669"/>
    <property type="project" value="TreeGrafter"/>
</dbReference>
<dbReference type="InterPro" id="IPR002495">
    <property type="entry name" value="Glyco_trans_8"/>
</dbReference>
<dbReference type="GO" id="GO:0000139">
    <property type="term" value="C:Golgi membrane"/>
    <property type="evidence" value="ECO:0007669"/>
    <property type="project" value="UniProtKB-SubCell"/>
</dbReference>
<evidence type="ECO:0000256" key="1">
    <source>
        <dbReference type="ARBA" id="ARBA00004323"/>
    </source>
</evidence>
<dbReference type="PANTHER" id="PTHR12270">
    <property type="entry name" value="GLYCOSYLTRANSFERASE-RELATED"/>
    <property type="match status" value="1"/>
</dbReference>
<accession>A0A504YJ82</accession>
<dbReference type="AlphaFoldDB" id="A0A504YJ82"/>
<name>A0A504YJ82_FASGI</name>
<keyword evidence="7" id="KW-0325">Glycoprotein</keyword>
<keyword evidence="4 8" id="KW-1133">Transmembrane helix</keyword>
<protein>
    <submittedName>
        <fullName evidence="9">Uncharacterized protein</fullName>
    </submittedName>
</protein>
<dbReference type="OrthoDB" id="6238971at2759"/>
<evidence type="ECO:0000313" key="9">
    <source>
        <dbReference type="EMBL" id="TPP58338.1"/>
    </source>
</evidence>
<organism evidence="9 10">
    <name type="scientific">Fasciola gigantica</name>
    <name type="common">Giant liver fluke</name>
    <dbReference type="NCBI Taxonomy" id="46835"/>
    <lineage>
        <taxon>Eukaryota</taxon>
        <taxon>Metazoa</taxon>
        <taxon>Spiralia</taxon>
        <taxon>Lophotrochozoa</taxon>
        <taxon>Platyhelminthes</taxon>
        <taxon>Trematoda</taxon>
        <taxon>Digenea</taxon>
        <taxon>Plagiorchiida</taxon>
        <taxon>Echinostomata</taxon>
        <taxon>Echinostomatoidea</taxon>
        <taxon>Fasciolidae</taxon>
        <taxon>Fasciola</taxon>
    </lineage>
</organism>
<proteinExistence type="predicted"/>
<reference evidence="9 10" key="1">
    <citation type="submission" date="2019-04" db="EMBL/GenBank/DDBJ databases">
        <title>Annotation for the trematode Fasciola gigantica.</title>
        <authorList>
            <person name="Choi Y.-J."/>
        </authorList>
    </citation>
    <scope>NUCLEOTIDE SEQUENCE [LARGE SCALE GENOMIC DNA]</scope>
    <source>
        <strain evidence="9">Uganda_cow_1</strain>
    </source>
</reference>
<dbReference type="EMBL" id="SUNJ01012102">
    <property type="protein sequence ID" value="TPP58338.1"/>
    <property type="molecule type" value="Genomic_DNA"/>
</dbReference>
<evidence type="ECO:0000256" key="6">
    <source>
        <dbReference type="ARBA" id="ARBA00023136"/>
    </source>
</evidence>
<dbReference type="Pfam" id="PF01501">
    <property type="entry name" value="Glyco_transf_8"/>
    <property type="match status" value="1"/>
</dbReference>
<feature type="transmembrane region" description="Helical" evidence="8">
    <location>
        <begin position="22"/>
        <end position="44"/>
    </location>
</feature>
<evidence type="ECO:0000256" key="8">
    <source>
        <dbReference type="SAM" id="Phobius"/>
    </source>
</evidence>
<dbReference type="SUPFAM" id="SSF53448">
    <property type="entry name" value="Nucleotide-diphospho-sugar transferases"/>
    <property type="match status" value="1"/>
</dbReference>
<comment type="caution">
    <text evidence="9">The sequence shown here is derived from an EMBL/GenBank/DDBJ whole genome shotgun (WGS) entry which is preliminary data.</text>
</comment>
<comment type="subcellular location">
    <subcellularLocation>
        <location evidence="1">Golgi apparatus membrane</location>
        <topology evidence="1">Single-pass type II membrane protein</topology>
    </subcellularLocation>
</comment>
<dbReference type="InterPro" id="IPR029044">
    <property type="entry name" value="Nucleotide-diphossugar_trans"/>
</dbReference>
<dbReference type="Gene3D" id="3.90.550.10">
    <property type="entry name" value="Spore Coat Polysaccharide Biosynthesis Protein SpsA, Chain A"/>
    <property type="match status" value="1"/>
</dbReference>
<dbReference type="Proteomes" id="UP000316759">
    <property type="component" value="Unassembled WGS sequence"/>
</dbReference>
<keyword evidence="2 8" id="KW-0812">Transmembrane</keyword>
<dbReference type="GO" id="GO:0042285">
    <property type="term" value="F:xylosyltransferase activity"/>
    <property type="evidence" value="ECO:0007669"/>
    <property type="project" value="TreeGrafter"/>
</dbReference>
<dbReference type="InterPro" id="IPR051292">
    <property type="entry name" value="Xyl/GlcA_transferase"/>
</dbReference>
<evidence type="ECO:0000256" key="3">
    <source>
        <dbReference type="ARBA" id="ARBA00022968"/>
    </source>
</evidence>
<keyword evidence="10" id="KW-1185">Reference proteome</keyword>
<keyword evidence="3" id="KW-0735">Signal-anchor</keyword>
<evidence type="ECO:0000256" key="4">
    <source>
        <dbReference type="ARBA" id="ARBA00022989"/>
    </source>
</evidence>